<evidence type="ECO:0000313" key="6">
    <source>
        <dbReference type="EMBL" id="HGU33908.1"/>
    </source>
</evidence>
<dbReference type="GO" id="GO:0016811">
    <property type="term" value="F:hydrolase activity, acting on carbon-nitrogen (but not peptide) bonds, in linear amides"/>
    <property type="evidence" value="ECO:0007669"/>
    <property type="project" value="InterPro"/>
</dbReference>
<accession>A0A7C4RTQ2</accession>
<keyword evidence="5" id="KW-0106">Calcium</keyword>
<dbReference type="InterPro" id="IPR023343">
    <property type="entry name" value="Penicillin_amidase_dom1"/>
</dbReference>
<dbReference type="Gene3D" id="3.60.20.10">
    <property type="entry name" value="Glutamine Phosphoribosylpyrophosphate, subunit 1, domain 1"/>
    <property type="match status" value="1"/>
</dbReference>
<dbReference type="EMBL" id="DSUH01000320">
    <property type="protein sequence ID" value="HGU33908.1"/>
    <property type="molecule type" value="Genomic_DNA"/>
</dbReference>
<comment type="caution">
    <text evidence="6">The sequence shown here is derived from an EMBL/GenBank/DDBJ whole genome shotgun (WGS) entry which is preliminary data.</text>
</comment>
<feature type="binding site" evidence="5">
    <location>
        <position position="313"/>
    </location>
    <ligand>
        <name>Ca(2+)</name>
        <dbReference type="ChEBI" id="CHEBI:29108"/>
    </ligand>
</feature>
<dbReference type="PANTHER" id="PTHR34218">
    <property type="entry name" value="PEPTIDASE S45 PENICILLIN AMIDASE"/>
    <property type="match status" value="1"/>
</dbReference>
<dbReference type="InterPro" id="IPR002692">
    <property type="entry name" value="S45"/>
</dbReference>
<dbReference type="PANTHER" id="PTHR34218:SF4">
    <property type="entry name" value="ACYL-HOMOSERINE LACTONE ACYLASE QUIP"/>
    <property type="match status" value="1"/>
</dbReference>
<comment type="cofactor">
    <cofactor evidence="5">
        <name>Ca(2+)</name>
        <dbReference type="ChEBI" id="CHEBI:29108"/>
    </cofactor>
    <text evidence="5">Binds 1 Ca(2+) ion per dimer.</text>
</comment>
<dbReference type="GO" id="GO:0017000">
    <property type="term" value="P:antibiotic biosynthetic process"/>
    <property type="evidence" value="ECO:0007669"/>
    <property type="project" value="InterPro"/>
</dbReference>
<dbReference type="InterPro" id="IPR014395">
    <property type="entry name" value="Pen/GL7ACA/AHL_acylase"/>
</dbReference>
<protein>
    <submittedName>
        <fullName evidence="6">Penicillin acylase family protein</fullName>
    </submittedName>
</protein>
<name>A0A7C4RTQ2_9BACT</name>
<dbReference type="InterPro" id="IPR043147">
    <property type="entry name" value="Penicillin_amidase_A-knob"/>
</dbReference>
<dbReference type="PIRSF" id="PIRSF001227">
    <property type="entry name" value="Pen_acylase"/>
    <property type="match status" value="1"/>
</dbReference>
<evidence type="ECO:0000256" key="5">
    <source>
        <dbReference type="PIRSR" id="PIRSR001227-2"/>
    </source>
</evidence>
<feature type="binding site" evidence="5">
    <location>
        <position position="316"/>
    </location>
    <ligand>
        <name>Ca(2+)</name>
        <dbReference type="ChEBI" id="CHEBI:29108"/>
    </ligand>
</feature>
<evidence type="ECO:0000256" key="4">
    <source>
        <dbReference type="PIRSR" id="PIRSR001227-1"/>
    </source>
</evidence>
<dbReference type="SUPFAM" id="SSF56235">
    <property type="entry name" value="N-terminal nucleophile aminohydrolases (Ntn hydrolases)"/>
    <property type="match status" value="1"/>
</dbReference>
<evidence type="ECO:0000256" key="3">
    <source>
        <dbReference type="ARBA" id="ARBA00023145"/>
    </source>
</evidence>
<dbReference type="Pfam" id="PF01804">
    <property type="entry name" value="Penicil_amidase"/>
    <property type="match status" value="1"/>
</dbReference>
<reference evidence="6" key="1">
    <citation type="journal article" date="2020" name="mSystems">
        <title>Genome- and Community-Level Interaction Insights into Carbon Utilization and Element Cycling Functions of Hydrothermarchaeota in Hydrothermal Sediment.</title>
        <authorList>
            <person name="Zhou Z."/>
            <person name="Liu Y."/>
            <person name="Xu W."/>
            <person name="Pan J."/>
            <person name="Luo Z.H."/>
            <person name="Li M."/>
        </authorList>
    </citation>
    <scope>NUCLEOTIDE SEQUENCE [LARGE SCALE GENOMIC DNA]</scope>
    <source>
        <strain evidence="6">SpSt-477</strain>
    </source>
</reference>
<keyword evidence="3" id="KW-0865">Zymogen</keyword>
<dbReference type="CDD" id="cd03747">
    <property type="entry name" value="Ntn_PGA_like"/>
    <property type="match status" value="1"/>
</dbReference>
<dbReference type="Gene3D" id="2.30.120.10">
    <property type="match status" value="1"/>
</dbReference>
<proteinExistence type="inferred from homology"/>
<keyword evidence="2" id="KW-0378">Hydrolase</keyword>
<dbReference type="Gene3D" id="1.10.439.10">
    <property type="entry name" value="Penicillin Amidohydrolase, domain 1"/>
    <property type="match status" value="1"/>
</dbReference>
<feature type="active site" description="Nucleophile" evidence="4">
    <location>
        <position position="240"/>
    </location>
</feature>
<organism evidence="6">
    <name type="scientific">Desulfatirhabdium butyrativorans</name>
    <dbReference type="NCBI Taxonomy" id="340467"/>
    <lineage>
        <taxon>Bacteria</taxon>
        <taxon>Pseudomonadati</taxon>
        <taxon>Thermodesulfobacteriota</taxon>
        <taxon>Desulfobacteria</taxon>
        <taxon>Desulfobacterales</taxon>
        <taxon>Desulfatirhabdiaceae</taxon>
        <taxon>Desulfatirhabdium</taxon>
    </lineage>
</organism>
<dbReference type="GO" id="GO:0046872">
    <property type="term" value="F:metal ion binding"/>
    <property type="evidence" value="ECO:0007669"/>
    <property type="project" value="UniProtKB-KW"/>
</dbReference>
<keyword evidence="5" id="KW-0479">Metal-binding</keyword>
<sequence length="745" mass="84485">MDGKAGRCEGRELERGFAHEGSSMGMSKVKRLNGQDGAITIRRNEHGIPNIEAETFDDAFLGLGYMHAMDRQLQMMLTRILLQGRASELLADDPTLVEIDRYMRRMRFLPDAADELARLSEEHRNALEAYAAGVNRFLDEHGRIWEFRMLRVPIDPWKPEDTLILAKIMGFLGLADVQGNMEKFLVQMIQNDIPEAKIRELFPYLCDPIDVDRMKAIRLAQPIVPEAMAWLRKAPHFCASNNWVVAGKLTRSGKPIVCNDPHLEVNRLPAIWYEVVMHIGGRTVVGITLPGAPAVAAGRTPDIAWGVTYSFMDQIDFRIERCRNGCYFRDEGWIPFQVRKETIRTKKGRTVVESVYENEWGLLEGDPFIDGEYLVMQWSCARRAGAGDIEGLFDLLKATCVEEAIACFRKLQCLSFNWVVADGAGSIGYQMSGRMFRRPERVSGLLPTPAWDRRFDPTGWVDPLELPCRIDPEEGFIVTANQDLNAWGTAQPINLAMASWRADRITDMLRSHAGSLDADIMQSIQTDLFSLQARAFLDILRPCLPDTEAARMLSAWDGRYDGASVEATRFEAIYEELVEIVFGDHGVGRDVLRHLMRETSLFNDYFGNFDAVLLKTDSAWFEARRREEILYEAVEAGLSKPVVPYGETRRVTLNHLLFGGKLPRFLGFDYGPIELPGNRATVAQGQIFRSAGRQTTFSPSWRMIADFSRKELLTSLPGGPSDRRFSPFYISDLERWRNGRYKLLG</sequence>
<gene>
    <name evidence="6" type="ORF">ENS29_13830</name>
</gene>
<dbReference type="AlphaFoldDB" id="A0A7C4RTQ2"/>
<dbReference type="Gene3D" id="1.10.1400.10">
    <property type="match status" value="1"/>
</dbReference>
<comment type="similarity">
    <text evidence="1">Belongs to the peptidase S45 family.</text>
</comment>
<evidence type="ECO:0000256" key="2">
    <source>
        <dbReference type="ARBA" id="ARBA00022801"/>
    </source>
</evidence>
<evidence type="ECO:0000256" key="1">
    <source>
        <dbReference type="ARBA" id="ARBA00006586"/>
    </source>
</evidence>
<dbReference type="InterPro" id="IPR029055">
    <property type="entry name" value="Ntn_hydrolases_N"/>
</dbReference>
<dbReference type="InterPro" id="IPR043146">
    <property type="entry name" value="Penicillin_amidase_N_B-knob"/>
</dbReference>